<dbReference type="PANTHER" id="PTHR46266">
    <property type="entry name" value="TRANSCRIPTION FACTOR TT8"/>
    <property type="match status" value="1"/>
</dbReference>
<evidence type="ECO:0000313" key="3">
    <source>
        <dbReference type="EMBL" id="KAK1922884.1"/>
    </source>
</evidence>
<feature type="compositionally biased region" description="Low complexity" evidence="1">
    <location>
        <begin position="279"/>
        <end position="296"/>
    </location>
</feature>
<keyword evidence="4" id="KW-1185">Reference proteome</keyword>
<feature type="compositionally biased region" description="Polar residues" evidence="1">
    <location>
        <begin position="134"/>
        <end position="150"/>
    </location>
</feature>
<protein>
    <recommendedName>
        <fullName evidence="2">BHLH domain-containing protein</fullName>
    </recommendedName>
</protein>
<dbReference type="InterPro" id="IPR036638">
    <property type="entry name" value="HLH_DNA-bd_sf"/>
</dbReference>
<accession>A0AAD9CY40</accession>
<name>A0AAD9CY40_PAPLA</name>
<dbReference type="AlphaFoldDB" id="A0AAD9CY40"/>
<feature type="region of interest" description="Disordered" evidence="1">
    <location>
        <begin position="1"/>
        <end position="84"/>
    </location>
</feature>
<reference evidence="3" key="1">
    <citation type="submission" date="2023-02" db="EMBL/GenBank/DDBJ databases">
        <title>Identification and recombinant expression of a fungal hydrolase from Papiliotrema laurentii that hydrolyzes apple cutin and clears colloidal polyester polyurethane.</title>
        <authorList>
            <consortium name="DOE Joint Genome Institute"/>
            <person name="Roman V.A."/>
            <person name="Bojanowski C."/>
            <person name="Crable B.R."/>
            <person name="Wagner D.N."/>
            <person name="Hung C.S."/>
            <person name="Nadeau L.J."/>
            <person name="Schratz L."/>
            <person name="Haridas S."/>
            <person name="Pangilinan J."/>
            <person name="Lipzen A."/>
            <person name="Na H."/>
            <person name="Yan M."/>
            <person name="Ng V."/>
            <person name="Grigoriev I.V."/>
            <person name="Spatafora J.W."/>
            <person name="Barlow D."/>
            <person name="Biffinger J."/>
            <person name="Kelley-Loughnane N."/>
            <person name="Varaljay V.A."/>
            <person name="Crookes-Goodson W.J."/>
        </authorList>
    </citation>
    <scope>NUCLEOTIDE SEQUENCE</scope>
    <source>
        <strain evidence="3">5307AH</strain>
    </source>
</reference>
<dbReference type="PANTHER" id="PTHR46266:SF4">
    <property type="entry name" value="TRANSCRIPTION FACTOR TT8"/>
    <property type="match status" value="1"/>
</dbReference>
<evidence type="ECO:0000313" key="4">
    <source>
        <dbReference type="Proteomes" id="UP001182556"/>
    </source>
</evidence>
<organism evidence="3 4">
    <name type="scientific">Papiliotrema laurentii</name>
    <name type="common">Cryptococcus laurentii</name>
    <dbReference type="NCBI Taxonomy" id="5418"/>
    <lineage>
        <taxon>Eukaryota</taxon>
        <taxon>Fungi</taxon>
        <taxon>Dikarya</taxon>
        <taxon>Basidiomycota</taxon>
        <taxon>Agaricomycotina</taxon>
        <taxon>Tremellomycetes</taxon>
        <taxon>Tremellales</taxon>
        <taxon>Rhynchogastremaceae</taxon>
        <taxon>Papiliotrema</taxon>
    </lineage>
</organism>
<feature type="compositionally biased region" description="Basic and acidic residues" evidence="1">
    <location>
        <begin position="66"/>
        <end position="82"/>
    </location>
</feature>
<dbReference type="SMART" id="SM00353">
    <property type="entry name" value="HLH"/>
    <property type="match status" value="1"/>
</dbReference>
<gene>
    <name evidence="3" type="ORF">DB88DRAFT_529511</name>
</gene>
<feature type="domain" description="BHLH" evidence="2">
    <location>
        <begin position="71"/>
        <end position="125"/>
    </location>
</feature>
<feature type="region of interest" description="Disordered" evidence="1">
    <location>
        <begin position="240"/>
        <end position="302"/>
    </location>
</feature>
<feature type="region of interest" description="Disordered" evidence="1">
    <location>
        <begin position="133"/>
        <end position="227"/>
    </location>
</feature>
<dbReference type="PROSITE" id="PS50888">
    <property type="entry name" value="BHLH"/>
    <property type="match status" value="1"/>
</dbReference>
<dbReference type="Proteomes" id="UP001182556">
    <property type="component" value="Unassembled WGS sequence"/>
</dbReference>
<feature type="compositionally biased region" description="Polar residues" evidence="1">
    <location>
        <begin position="214"/>
        <end position="227"/>
    </location>
</feature>
<dbReference type="Gene3D" id="4.10.280.10">
    <property type="entry name" value="Helix-loop-helix DNA-binding domain"/>
    <property type="match status" value="1"/>
</dbReference>
<dbReference type="Pfam" id="PF00010">
    <property type="entry name" value="HLH"/>
    <property type="match status" value="1"/>
</dbReference>
<evidence type="ECO:0000256" key="1">
    <source>
        <dbReference type="SAM" id="MobiDB-lite"/>
    </source>
</evidence>
<sequence length="415" mass="43920">MPPPSFVPRKRKLAPALSSPSPGSSPTPDPDAEDDDDYAPVPAPSSSTQSKRGKQAPSGKAGGRPMSREQLRKANHSMIERRRREKINAALAELRDMVPDLGGETKGGEFKLEVLERTVAYMKDLRGRIAELESQVSSSIGTTQPTTRADPSTRRERGRTTPTTSSTTVNSSPEAPPPKVFARPQTASKTPPSPSLSPDPNETEPEQNLPPAYTLSSRPPGQSHTPTIASLLHTANSTINHTHNHSSEANRHISSRPAPGPQATNPTLYLPFPTPSPTSPFLTYHGSSASSSNSSGPPEPSPFLAPLQNISLFGGALNLDASHGLGTGGKDIKAAEEAANVLLAFSSPDTLKPIVGAGLGMTPKMIPALPGGVRERRLTLESEEFVLDGGVAEERRSHGPRSGVVGKTARDILKM</sequence>
<evidence type="ECO:0000259" key="2">
    <source>
        <dbReference type="PROSITE" id="PS50888"/>
    </source>
</evidence>
<dbReference type="EMBL" id="JAODAN010000007">
    <property type="protein sequence ID" value="KAK1922884.1"/>
    <property type="molecule type" value="Genomic_DNA"/>
</dbReference>
<comment type="caution">
    <text evidence="3">The sequence shown here is derived from an EMBL/GenBank/DDBJ whole genome shotgun (WGS) entry which is preliminary data.</text>
</comment>
<dbReference type="SUPFAM" id="SSF47459">
    <property type="entry name" value="HLH, helix-loop-helix DNA-binding domain"/>
    <property type="match status" value="1"/>
</dbReference>
<dbReference type="InterPro" id="IPR011598">
    <property type="entry name" value="bHLH_dom"/>
</dbReference>
<feature type="compositionally biased region" description="Low complexity" evidence="1">
    <location>
        <begin position="160"/>
        <end position="172"/>
    </location>
</feature>
<proteinExistence type="predicted"/>
<dbReference type="GO" id="GO:0046983">
    <property type="term" value="F:protein dimerization activity"/>
    <property type="evidence" value="ECO:0007669"/>
    <property type="project" value="InterPro"/>
</dbReference>